<accession>A0A1I1XYW0</accession>
<dbReference type="AlphaFoldDB" id="A0A1I1XYW0"/>
<evidence type="ECO:0000313" key="5">
    <source>
        <dbReference type="EMBL" id="SFE12339.1"/>
    </source>
</evidence>
<evidence type="ECO:0000256" key="1">
    <source>
        <dbReference type="ARBA" id="ARBA00006964"/>
    </source>
</evidence>
<sequence length="268" mass="30418">MKVYEVIDTVIFDTCGDRKLEKSGDILMSGDPDMEVTGIVTSFMATVDVIRKAIAHGANMIITHEPTFYTGKDDIEWLEHDPVYLEKKKLIEDNQIAIWRFHDHMHMGHTDRIYDGLLKDIGWEEQMIEKNQPHTYEIAQTTLGELAEFFKQKLNMSVIQIVGDPAMPCSRIGILVGGGSLGLGREQMPMELMRDKNLDVMVCGEIVEWTLCAYVNDAKMLGLNKAMLVIGHERSEESGMKHMAQWLQPLVEGIPVSFIDAEEPFIYL</sequence>
<dbReference type="SUPFAM" id="SSF102705">
    <property type="entry name" value="NIF3 (NGG1p interacting factor 3)-like"/>
    <property type="match status" value="1"/>
</dbReference>
<dbReference type="GO" id="GO:0046872">
    <property type="term" value="F:metal ion binding"/>
    <property type="evidence" value="ECO:0007669"/>
    <property type="project" value="UniProtKB-KW"/>
</dbReference>
<dbReference type="InterPro" id="IPR002678">
    <property type="entry name" value="DUF34/NIF3"/>
</dbReference>
<reference evidence="6" key="1">
    <citation type="submission" date="2016-10" db="EMBL/GenBank/DDBJ databases">
        <authorList>
            <person name="Varghese N."/>
            <person name="Submissions S."/>
        </authorList>
    </citation>
    <scope>NUCLEOTIDE SEQUENCE [LARGE SCALE GENOMIC DNA]</scope>
    <source>
        <strain evidence="6">CGMCC 1.10223</strain>
    </source>
</reference>
<feature type="binding site" evidence="4">
    <location>
        <position position="236"/>
    </location>
    <ligand>
        <name>a divalent metal cation</name>
        <dbReference type="ChEBI" id="CHEBI:60240"/>
        <label>1</label>
    </ligand>
</feature>
<evidence type="ECO:0000313" key="6">
    <source>
        <dbReference type="Proteomes" id="UP000183410"/>
    </source>
</evidence>
<comment type="similarity">
    <text evidence="1">Belongs to the GTP cyclohydrolase I type 2/NIF3 family.</text>
</comment>
<feature type="binding site" evidence="4">
    <location>
        <position position="232"/>
    </location>
    <ligand>
        <name>a divalent metal cation</name>
        <dbReference type="ChEBI" id="CHEBI:60240"/>
        <label>1</label>
    </ligand>
</feature>
<organism evidence="5 6">
    <name type="scientific">Paenibacillus algorifonticola</name>
    <dbReference type="NCBI Taxonomy" id="684063"/>
    <lineage>
        <taxon>Bacteria</taxon>
        <taxon>Bacillati</taxon>
        <taxon>Bacillota</taxon>
        <taxon>Bacilli</taxon>
        <taxon>Bacillales</taxon>
        <taxon>Paenibacillaceae</taxon>
        <taxon>Paenibacillus</taxon>
    </lineage>
</organism>
<dbReference type="Proteomes" id="UP000183410">
    <property type="component" value="Unassembled WGS sequence"/>
</dbReference>
<evidence type="ECO:0000256" key="3">
    <source>
        <dbReference type="ARBA" id="ARBA00022723"/>
    </source>
</evidence>
<name>A0A1I1XYW0_9BACL</name>
<protein>
    <recommendedName>
        <fullName evidence="2">GTP cyclohydrolase 1 type 2 homolog</fullName>
    </recommendedName>
</protein>
<keyword evidence="3 4" id="KW-0479">Metal-binding</keyword>
<dbReference type="RefSeq" id="WP_046230513.1">
    <property type="nucleotide sequence ID" value="NZ_FONN01000001.1"/>
</dbReference>
<feature type="binding site" evidence="4">
    <location>
        <position position="64"/>
    </location>
    <ligand>
        <name>a divalent metal cation</name>
        <dbReference type="ChEBI" id="CHEBI:60240"/>
        <label>2</label>
    </ligand>
</feature>
<dbReference type="PANTHER" id="PTHR13799:SF14">
    <property type="entry name" value="GTP CYCLOHYDROLASE 1 TYPE 2 HOMOLOG"/>
    <property type="match status" value="1"/>
</dbReference>
<dbReference type="Pfam" id="PF01784">
    <property type="entry name" value="DUF34_NIF3"/>
    <property type="match status" value="1"/>
</dbReference>
<dbReference type="InterPro" id="IPR036069">
    <property type="entry name" value="DUF34/NIF3_sf"/>
</dbReference>
<keyword evidence="5" id="KW-0378">Hydrolase</keyword>
<keyword evidence="6" id="KW-1185">Reference proteome</keyword>
<feature type="binding site" evidence="4">
    <location>
        <position position="103"/>
    </location>
    <ligand>
        <name>a divalent metal cation</name>
        <dbReference type="ChEBI" id="CHEBI:60240"/>
        <label>1</label>
    </ligand>
</feature>
<dbReference type="PANTHER" id="PTHR13799">
    <property type="entry name" value="NGG1 INTERACTING FACTOR 3"/>
    <property type="match status" value="1"/>
</dbReference>
<dbReference type="GO" id="GO:0016787">
    <property type="term" value="F:hydrolase activity"/>
    <property type="evidence" value="ECO:0007669"/>
    <property type="project" value="UniProtKB-KW"/>
</dbReference>
<proteinExistence type="inferred from homology"/>
<gene>
    <name evidence="5" type="ORF">SAMN04487969_101177</name>
</gene>
<dbReference type="OrthoDB" id="1116574at2"/>
<evidence type="ECO:0000256" key="2">
    <source>
        <dbReference type="ARBA" id="ARBA00022112"/>
    </source>
</evidence>
<dbReference type="EMBL" id="FONN01000001">
    <property type="protein sequence ID" value="SFE12339.1"/>
    <property type="molecule type" value="Genomic_DNA"/>
</dbReference>
<evidence type="ECO:0000256" key="4">
    <source>
        <dbReference type="PIRSR" id="PIRSR602678-1"/>
    </source>
</evidence>
<dbReference type="GO" id="GO:0005737">
    <property type="term" value="C:cytoplasm"/>
    <property type="evidence" value="ECO:0007669"/>
    <property type="project" value="TreeGrafter"/>
</dbReference>
<dbReference type="Gene3D" id="3.40.1390.30">
    <property type="entry name" value="NIF3 (NGG1p interacting factor 3)-like"/>
    <property type="match status" value="1"/>
</dbReference>